<keyword evidence="3" id="KW-1185">Reference proteome</keyword>
<reference evidence="2" key="1">
    <citation type="journal article" date="2020" name="G3 (Bethesda)">
        <title>High-Quality Assemblies for Three Invasive Social Wasps from the &lt;i&gt;Vespula&lt;/i&gt; Genus.</title>
        <authorList>
            <person name="Harrop T.W.R."/>
            <person name="Guhlin J."/>
            <person name="McLaughlin G.M."/>
            <person name="Permina E."/>
            <person name="Stockwell P."/>
            <person name="Gilligan J."/>
            <person name="Le Lec M.F."/>
            <person name="Gruber M.A.M."/>
            <person name="Quinn O."/>
            <person name="Lovegrove M."/>
            <person name="Duncan E.J."/>
            <person name="Remnant E.J."/>
            <person name="Van Eeckhoven J."/>
            <person name="Graham B."/>
            <person name="Knapp R.A."/>
            <person name="Langford K.W."/>
            <person name="Kronenberg Z."/>
            <person name="Press M.O."/>
            <person name="Eacker S.M."/>
            <person name="Wilson-Rankin E.E."/>
            <person name="Purcell J."/>
            <person name="Lester P.J."/>
            <person name="Dearden P.K."/>
        </authorList>
    </citation>
    <scope>NUCLEOTIDE SEQUENCE</scope>
    <source>
        <strain evidence="2">Linc-1</strain>
    </source>
</reference>
<sequence length="170" mass="19065">MLENLTERHEGRQTIPEEWDKNGCYQIGRSRGTGRVGIGRTIGPKLGPLVASETGVNRWACTGESAEVGEIGSVGKTRLSSQAPSMQSNRSQRSRSGSPLPSIDVVAPSLVEVIVSRKEQEEVKVLEEEEEEEEEEEKEEEKEEEEEPPVPQFTLINTPRARRKMFLARY</sequence>
<evidence type="ECO:0000313" key="3">
    <source>
        <dbReference type="Proteomes" id="UP000617340"/>
    </source>
</evidence>
<accession>A0A834MXX0</accession>
<evidence type="ECO:0000256" key="1">
    <source>
        <dbReference type="SAM" id="MobiDB-lite"/>
    </source>
</evidence>
<evidence type="ECO:0000313" key="2">
    <source>
        <dbReference type="EMBL" id="KAF7387108.1"/>
    </source>
</evidence>
<dbReference type="Proteomes" id="UP000617340">
    <property type="component" value="Unassembled WGS sequence"/>
</dbReference>
<protein>
    <submittedName>
        <fullName evidence="2">Uncharacterized protein</fullName>
    </submittedName>
</protein>
<comment type="caution">
    <text evidence="2">The sequence shown here is derived from an EMBL/GenBank/DDBJ whole genome shotgun (WGS) entry which is preliminary data.</text>
</comment>
<organism evidence="2 3">
    <name type="scientific">Vespula germanica</name>
    <name type="common">German yellow jacket</name>
    <name type="synonym">Paravespula germanica</name>
    <dbReference type="NCBI Taxonomy" id="30212"/>
    <lineage>
        <taxon>Eukaryota</taxon>
        <taxon>Metazoa</taxon>
        <taxon>Ecdysozoa</taxon>
        <taxon>Arthropoda</taxon>
        <taxon>Hexapoda</taxon>
        <taxon>Insecta</taxon>
        <taxon>Pterygota</taxon>
        <taxon>Neoptera</taxon>
        <taxon>Endopterygota</taxon>
        <taxon>Hymenoptera</taxon>
        <taxon>Apocrita</taxon>
        <taxon>Aculeata</taxon>
        <taxon>Vespoidea</taxon>
        <taxon>Vespidae</taxon>
        <taxon>Vespinae</taxon>
        <taxon>Vespula</taxon>
    </lineage>
</organism>
<gene>
    <name evidence="2" type="ORF">HZH68_012785</name>
</gene>
<feature type="region of interest" description="Disordered" evidence="1">
    <location>
        <begin position="120"/>
        <end position="158"/>
    </location>
</feature>
<dbReference type="EMBL" id="JACSDZ010000014">
    <property type="protein sequence ID" value="KAF7387108.1"/>
    <property type="molecule type" value="Genomic_DNA"/>
</dbReference>
<dbReference type="AlphaFoldDB" id="A0A834MXX0"/>
<feature type="compositionally biased region" description="Low complexity" evidence="1">
    <location>
        <begin position="85"/>
        <end position="98"/>
    </location>
</feature>
<name>A0A834MXX0_VESGE</name>
<feature type="compositionally biased region" description="Acidic residues" evidence="1">
    <location>
        <begin position="127"/>
        <end position="148"/>
    </location>
</feature>
<feature type="region of interest" description="Disordered" evidence="1">
    <location>
        <begin position="64"/>
        <end position="103"/>
    </location>
</feature>
<proteinExistence type="predicted"/>